<evidence type="ECO:0000259" key="1">
    <source>
        <dbReference type="PROSITE" id="PS51750"/>
    </source>
</evidence>
<protein>
    <submittedName>
        <fullName evidence="2">BRO family protein</fullName>
    </submittedName>
</protein>
<evidence type="ECO:0000313" key="2">
    <source>
        <dbReference type="EMBL" id="MCU9839677.1"/>
    </source>
</evidence>
<dbReference type="EMBL" id="JAOVQN010000020">
    <property type="protein sequence ID" value="MCU9839677.1"/>
    <property type="molecule type" value="Genomic_DNA"/>
</dbReference>
<dbReference type="Proteomes" id="UP001321014">
    <property type="component" value="Unassembled WGS sequence"/>
</dbReference>
<accession>A0ABT2WVF3</accession>
<dbReference type="PANTHER" id="PTHR36180">
    <property type="entry name" value="DNA-BINDING PROTEIN-RELATED-RELATED"/>
    <property type="match status" value="1"/>
</dbReference>
<reference evidence="2 3" key="1">
    <citation type="submission" date="2022-10" db="EMBL/GenBank/DDBJ databases">
        <title>Ruegeria sp. nov., isolated from ocean surface water.</title>
        <authorList>
            <person name="He W."/>
            <person name="Wang L."/>
            <person name="Zhang D.-F."/>
        </authorList>
    </citation>
    <scope>NUCLEOTIDE SEQUENCE [LARGE SCALE GENOMIC DNA]</scope>
    <source>
        <strain evidence="2 3">WL0004</strain>
    </source>
</reference>
<dbReference type="SMART" id="SM01040">
    <property type="entry name" value="Bro-N"/>
    <property type="match status" value="1"/>
</dbReference>
<comment type="caution">
    <text evidence="2">The sequence shown here is derived from an EMBL/GenBank/DDBJ whole genome shotgun (WGS) entry which is preliminary data.</text>
</comment>
<sequence length="325" mass="35539">MIAAGVPTPNYLVGDFLAEKLGAEAVQTLKVRAPDGTIHRLIVVHAEVCKRLLMLFTNDITTTANLALKGLSMTLNIKFEGGQPCLAEATDAEVAASARRIAAEMAAKVEALDEANTKEVAAQEEPKGEPEVQTYSFNGMELRSVQLDGEPWFFAGDVCKLLTIASPTNAVRHLGSDEVQRVARATLYPMKGGTPLILISESGLYKVITRSDKPQAKPFQEWVTRDVLPSIRKTGSYSMTDGVEEQPTKETTPALVGEIIEPNRQQIIEATFTAMVRGRFEENIRRVQRLRKVKLLRSLRDGPAASKGDGRSTPAVFDVVYDLSL</sequence>
<gene>
    <name evidence="2" type="ORF">OEZ49_18030</name>
</gene>
<proteinExistence type="predicted"/>
<dbReference type="InterPro" id="IPR003497">
    <property type="entry name" value="BRO_N_domain"/>
</dbReference>
<dbReference type="RefSeq" id="WP_263389606.1">
    <property type="nucleotide sequence ID" value="NZ_JAOVQN010000020.1"/>
</dbReference>
<keyword evidence="3" id="KW-1185">Reference proteome</keyword>
<feature type="domain" description="Bro-N" evidence="1">
    <location>
        <begin position="129"/>
        <end position="235"/>
    </location>
</feature>
<dbReference type="PROSITE" id="PS51750">
    <property type="entry name" value="BRO_N"/>
    <property type="match status" value="1"/>
</dbReference>
<evidence type="ECO:0000313" key="3">
    <source>
        <dbReference type="Proteomes" id="UP001321014"/>
    </source>
</evidence>
<name>A0ABT2WVF3_9RHOB</name>
<organism evidence="2 3">
    <name type="scientific">Ruegeria marisflavi</name>
    <dbReference type="NCBI Taxonomy" id="2984152"/>
    <lineage>
        <taxon>Bacteria</taxon>
        <taxon>Pseudomonadati</taxon>
        <taxon>Pseudomonadota</taxon>
        <taxon>Alphaproteobacteria</taxon>
        <taxon>Rhodobacterales</taxon>
        <taxon>Roseobacteraceae</taxon>
        <taxon>Ruegeria</taxon>
    </lineage>
</organism>
<dbReference type="PANTHER" id="PTHR36180:SF2">
    <property type="entry name" value="BRO FAMILY PROTEIN"/>
    <property type="match status" value="1"/>
</dbReference>
<dbReference type="Pfam" id="PF02498">
    <property type="entry name" value="Bro-N"/>
    <property type="match status" value="1"/>
</dbReference>